<evidence type="ECO:0000256" key="3">
    <source>
        <dbReference type="ARBA" id="ARBA00022448"/>
    </source>
</evidence>
<evidence type="ECO:0000256" key="9">
    <source>
        <dbReference type="ARBA" id="ARBA00023136"/>
    </source>
</evidence>
<dbReference type="InterPro" id="IPR050391">
    <property type="entry name" value="Mito_Metabolite_Transporter"/>
</dbReference>
<evidence type="ECO:0000256" key="6">
    <source>
        <dbReference type="ARBA" id="ARBA00022792"/>
    </source>
</evidence>
<proteinExistence type="inferred from homology"/>
<keyword evidence="13" id="KW-1185">Reference proteome</keyword>
<dbReference type="SUPFAM" id="SSF103506">
    <property type="entry name" value="Mitochondrial carrier"/>
    <property type="match status" value="1"/>
</dbReference>
<keyword evidence="4 10" id="KW-0812">Transmembrane</keyword>
<dbReference type="FunFam" id="1.50.40.10:FF:000062">
    <property type="entry name" value="mitochondrial uncoupling protein 3"/>
    <property type="match status" value="1"/>
</dbReference>
<gene>
    <name evidence="12" type="ORF">PHAECO_LOCUS313</name>
</gene>
<keyword evidence="3 11" id="KW-0813">Transport</keyword>
<dbReference type="Gene3D" id="1.50.40.10">
    <property type="entry name" value="Mitochondrial carrier domain"/>
    <property type="match status" value="1"/>
</dbReference>
<reference evidence="12" key="2">
    <citation type="submission" date="2022-10" db="EMBL/GenBank/DDBJ databases">
        <authorList>
            <consortium name="ENA_rothamsted_submissions"/>
            <consortium name="culmorum"/>
            <person name="King R."/>
        </authorList>
    </citation>
    <scope>NUCLEOTIDE SEQUENCE</scope>
</reference>
<feature type="repeat" description="Solcar" evidence="10">
    <location>
        <begin position="17"/>
        <end position="109"/>
    </location>
</feature>
<evidence type="ECO:0000256" key="1">
    <source>
        <dbReference type="ARBA" id="ARBA00004448"/>
    </source>
</evidence>
<feature type="repeat" description="Solcar" evidence="10">
    <location>
        <begin position="221"/>
        <end position="312"/>
    </location>
</feature>
<dbReference type="EMBL" id="OU896707">
    <property type="protein sequence ID" value="CAH1116004.1"/>
    <property type="molecule type" value="Genomic_DNA"/>
</dbReference>
<protein>
    <recommendedName>
        <fullName evidence="14">Mitochondrial uncoupling protein 4</fullName>
    </recommendedName>
</protein>
<sequence>MKTDDPPEPKKKGINVDTLWCMYLVSVASACNAELFTYPLDLIKTRLQVQGEKADKLKQAPHRGMLKTGLGIVREEGPLKLWQGIHAIFLRHLVYSGTRMVVYMHMRNWIVARYPNQEKLTVLQCSICGVAGGAIGQFIASPADLMKVQLQMEGKRRLLGLPPRVLGITDAFQKVWNANGVAGLWKGWVPNVQRAALVNLGDLTTYDLSKRFIQRKTGLADKLPLHVLASGCAGFAAAVLSTPADVIKTRVMNQPTDEKGRGTLYTSSTDCLRKTVRAEGVAALYKGFIPTWVRLAPWALTFWVTYEQIMTFIGAKNF</sequence>
<evidence type="ECO:0008006" key="14">
    <source>
        <dbReference type="Google" id="ProtNLM"/>
    </source>
</evidence>
<keyword evidence="5" id="KW-0677">Repeat</keyword>
<dbReference type="InterPro" id="IPR002067">
    <property type="entry name" value="MCP"/>
</dbReference>
<keyword evidence="8" id="KW-0496">Mitochondrion</keyword>
<dbReference type="GO" id="GO:0055085">
    <property type="term" value="P:transmembrane transport"/>
    <property type="evidence" value="ECO:0007669"/>
    <property type="project" value="InterPro"/>
</dbReference>
<evidence type="ECO:0000256" key="7">
    <source>
        <dbReference type="ARBA" id="ARBA00022989"/>
    </source>
</evidence>
<evidence type="ECO:0000256" key="8">
    <source>
        <dbReference type="ARBA" id="ARBA00023128"/>
    </source>
</evidence>
<dbReference type="Proteomes" id="UP001153737">
    <property type="component" value="Chromosome 1"/>
</dbReference>
<keyword evidence="6" id="KW-0999">Mitochondrion inner membrane</keyword>
<evidence type="ECO:0000256" key="11">
    <source>
        <dbReference type="RuleBase" id="RU000488"/>
    </source>
</evidence>
<evidence type="ECO:0000256" key="2">
    <source>
        <dbReference type="ARBA" id="ARBA00006375"/>
    </source>
</evidence>
<evidence type="ECO:0000256" key="5">
    <source>
        <dbReference type="ARBA" id="ARBA00022737"/>
    </source>
</evidence>
<reference evidence="12" key="1">
    <citation type="submission" date="2022-01" db="EMBL/GenBank/DDBJ databases">
        <authorList>
            <person name="King R."/>
        </authorList>
    </citation>
    <scope>NUCLEOTIDE SEQUENCE</scope>
</reference>
<comment type="subcellular location">
    <subcellularLocation>
        <location evidence="1">Mitochondrion inner membrane</location>
        <topology evidence="1">Multi-pass membrane protein</topology>
    </subcellularLocation>
</comment>
<dbReference type="GO" id="GO:0005743">
    <property type="term" value="C:mitochondrial inner membrane"/>
    <property type="evidence" value="ECO:0007669"/>
    <property type="project" value="UniProtKB-SubCell"/>
</dbReference>
<dbReference type="PROSITE" id="PS50920">
    <property type="entry name" value="SOLCAR"/>
    <property type="match status" value="3"/>
</dbReference>
<dbReference type="Pfam" id="PF00153">
    <property type="entry name" value="Mito_carr"/>
    <property type="match status" value="3"/>
</dbReference>
<evidence type="ECO:0000256" key="4">
    <source>
        <dbReference type="ARBA" id="ARBA00022692"/>
    </source>
</evidence>
<evidence type="ECO:0000256" key="10">
    <source>
        <dbReference type="PROSITE-ProRule" id="PRU00282"/>
    </source>
</evidence>
<dbReference type="InterPro" id="IPR018108">
    <property type="entry name" value="MCP_transmembrane"/>
</dbReference>
<evidence type="ECO:0000313" key="13">
    <source>
        <dbReference type="Proteomes" id="UP001153737"/>
    </source>
</evidence>
<name>A0A9P0GJM4_PHACE</name>
<dbReference type="PRINTS" id="PR00784">
    <property type="entry name" value="MTUNCOUPLING"/>
</dbReference>
<feature type="repeat" description="Solcar" evidence="10">
    <location>
        <begin position="120"/>
        <end position="212"/>
    </location>
</feature>
<keyword evidence="7" id="KW-1133">Transmembrane helix</keyword>
<accession>A0A9P0GJM4</accession>
<comment type="similarity">
    <text evidence="2 11">Belongs to the mitochondrial carrier (TC 2.A.29) family.</text>
</comment>
<keyword evidence="9 10" id="KW-0472">Membrane</keyword>
<evidence type="ECO:0000313" key="12">
    <source>
        <dbReference type="EMBL" id="CAH1116004.1"/>
    </source>
</evidence>
<dbReference type="InterPro" id="IPR023395">
    <property type="entry name" value="MCP_dom_sf"/>
</dbReference>
<dbReference type="PROSITE" id="PS51257">
    <property type="entry name" value="PROKAR_LIPOPROTEIN"/>
    <property type="match status" value="1"/>
</dbReference>
<dbReference type="AlphaFoldDB" id="A0A9P0GJM4"/>
<dbReference type="OrthoDB" id="756301at2759"/>
<dbReference type="PANTHER" id="PTHR45618">
    <property type="entry name" value="MITOCHONDRIAL DICARBOXYLATE CARRIER-RELATED"/>
    <property type="match status" value="1"/>
</dbReference>
<organism evidence="12 13">
    <name type="scientific">Phaedon cochleariae</name>
    <name type="common">Mustard beetle</name>
    <dbReference type="NCBI Taxonomy" id="80249"/>
    <lineage>
        <taxon>Eukaryota</taxon>
        <taxon>Metazoa</taxon>
        <taxon>Ecdysozoa</taxon>
        <taxon>Arthropoda</taxon>
        <taxon>Hexapoda</taxon>
        <taxon>Insecta</taxon>
        <taxon>Pterygota</taxon>
        <taxon>Neoptera</taxon>
        <taxon>Endopterygota</taxon>
        <taxon>Coleoptera</taxon>
        <taxon>Polyphaga</taxon>
        <taxon>Cucujiformia</taxon>
        <taxon>Chrysomeloidea</taxon>
        <taxon>Chrysomelidae</taxon>
        <taxon>Chrysomelinae</taxon>
        <taxon>Chrysomelini</taxon>
        <taxon>Phaedon</taxon>
    </lineage>
</organism>